<organism evidence="3 4">
    <name type="scientific">Succiniclasticum ruminis DSM 9236</name>
    <dbReference type="NCBI Taxonomy" id="1123323"/>
    <lineage>
        <taxon>Bacteria</taxon>
        <taxon>Bacillati</taxon>
        <taxon>Bacillota</taxon>
        <taxon>Negativicutes</taxon>
        <taxon>Acidaminococcales</taxon>
        <taxon>Acidaminococcaceae</taxon>
        <taxon>Succiniclasticum</taxon>
    </lineage>
</organism>
<evidence type="ECO:0000313" key="3">
    <source>
        <dbReference type="EMBL" id="SFE07462.1"/>
    </source>
</evidence>
<dbReference type="RefSeq" id="WP_093912474.1">
    <property type="nucleotide sequence ID" value="NZ_FONL01000001.1"/>
</dbReference>
<dbReference type="OrthoDB" id="9776731at2"/>
<dbReference type="Pfam" id="PF07687">
    <property type="entry name" value="M20_dimer"/>
    <property type="match status" value="1"/>
</dbReference>
<reference evidence="3 4" key="1">
    <citation type="submission" date="2016-10" db="EMBL/GenBank/DDBJ databases">
        <authorList>
            <person name="de Groot N.N."/>
        </authorList>
    </citation>
    <scope>NUCLEOTIDE SEQUENCE [LARGE SCALE GENOMIC DNA]</scope>
    <source>
        <strain evidence="3 4">DSM 9236</strain>
    </source>
</reference>
<feature type="binding site" evidence="1">
    <location>
        <position position="87"/>
    </location>
    <ligand>
        <name>Mn(2+)</name>
        <dbReference type="ChEBI" id="CHEBI:29035"/>
        <label>2</label>
    </ligand>
</feature>
<dbReference type="Proteomes" id="UP000198896">
    <property type="component" value="Unassembled WGS sequence"/>
</dbReference>
<evidence type="ECO:0000256" key="1">
    <source>
        <dbReference type="PIRSR" id="PIRSR005962-1"/>
    </source>
</evidence>
<dbReference type="InterPro" id="IPR011650">
    <property type="entry name" value="Peptidase_M20_dimer"/>
</dbReference>
<sequence>MSNVLTHYQYLHSIPEPGFEEVKTSAYLAEKLAAAGFKVTRNLAGTTGLVAEYDSGVPGPVFGIRADMDALTHIINGKKEFRHTCGHDAHSSMLLAAAEEALASGIIKKGRFKAVFQPAEELGAGALKILESGVLGDVDYLLGMHVRPTQECPAGGAICEMRYSAGCQFRARIKGKQSHGARPHLGINPIDASTCAIAAVNAIHMDPRIPFSVKCTRFHADSGVFNSVPEFADITFDMRAQDNPTMKEMREKVIRAIENGAAAVGAKAEEFEFYTDFPAAEGFEPGFAKVVRESVAEVVGEENIIPAFNTSGGEDFFCFPVNLPHLKVGFVGLGVGAEPGLHHQDMHFDPKYLENGVSIHCRVIKKILG</sequence>
<dbReference type="InterPro" id="IPR002933">
    <property type="entry name" value="Peptidase_M20"/>
</dbReference>
<dbReference type="AlphaFoldDB" id="A0A1I1XJI3"/>
<comment type="cofactor">
    <cofactor evidence="1">
        <name>Mn(2+)</name>
        <dbReference type="ChEBI" id="CHEBI:29035"/>
    </cofactor>
    <text evidence="1">The Mn(2+) ion enhances activity.</text>
</comment>
<feature type="binding site" evidence="1">
    <location>
        <position position="121"/>
    </location>
    <ligand>
        <name>Mn(2+)</name>
        <dbReference type="ChEBI" id="CHEBI:29035"/>
        <label>2</label>
    </ligand>
</feature>
<dbReference type="Gene3D" id="3.30.70.360">
    <property type="match status" value="1"/>
</dbReference>
<dbReference type="PIRSF" id="PIRSF005962">
    <property type="entry name" value="Pept_M20D_amidohydro"/>
    <property type="match status" value="1"/>
</dbReference>
<dbReference type="Pfam" id="PF01546">
    <property type="entry name" value="Peptidase_M20"/>
    <property type="match status" value="1"/>
</dbReference>
<dbReference type="NCBIfam" id="TIGR01891">
    <property type="entry name" value="amidohydrolases"/>
    <property type="match status" value="1"/>
</dbReference>
<dbReference type="InterPro" id="IPR017439">
    <property type="entry name" value="Amidohydrolase"/>
</dbReference>
<dbReference type="GO" id="GO:0016787">
    <property type="term" value="F:hydrolase activity"/>
    <property type="evidence" value="ECO:0007669"/>
    <property type="project" value="UniProtKB-KW"/>
</dbReference>
<dbReference type="Gene3D" id="3.40.630.10">
    <property type="entry name" value="Zn peptidases"/>
    <property type="match status" value="1"/>
</dbReference>
<gene>
    <name evidence="3" type="ORF">SAMN05216245_101291</name>
</gene>
<dbReference type="GO" id="GO:0046872">
    <property type="term" value="F:metal ion binding"/>
    <property type="evidence" value="ECO:0007669"/>
    <property type="project" value="UniProtKB-KW"/>
</dbReference>
<feature type="binding site" evidence="1">
    <location>
        <position position="342"/>
    </location>
    <ligand>
        <name>Mn(2+)</name>
        <dbReference type="ChEBI" id="CHEBI:29035"/>
        <label>2</label>
    </ligand>
</feature>
<protein>
    <submittedName>
        <fullName evidence="3">Amidohydrolase</fullName>
    </submittedName>
</protein>
<dbReference type="SUPFAM" id="SSF55031">
    <property type="entry name" value="Bacterial exopeptidase dimerisation domain"/>
    <property type="match status" value="1"/>
</dbReference>
<feature type="binding site" evidence="1">
    <location>
        <position position="145"/>
    </location>
    <ligand>
        <name>Mn(2+)</name>
        <dbReference type="ChEBI" id="CHEBI:29035"/>
        <label>2</label>
    </ligand>
</feature>
<dbReference type="SUPFAM" id="SSF53187">
    <property type="entry name" value="Zn-dependent exopeptidases"/>
    <property type="match status" value="1"/>
</dbReference>
<accession>A0A1I1XJI3</accession>
<keyword evidence="1" id="KW-0464">Manganese</keyword>
<keyword evidence="1" id="KW-0479">Metal-binding</keyword>
<dbReference type="STRING" id="1123323.SAMN05216245_101291"/>
<keyword evidence="4" id="KW-1185">Reference proteome</keyword>
<dbReference type="PANTHER" id="PTHR11014">
    <property type="entry name" value="PEPTIDASE M20 FAMILY MEMBER"/>
    <property type="match status" value="1"/>
</dbReference>
<name>A0A1I1XJI3_9FIRM</name>
<evidence type="ECO:0000259" key="2">
    <source>
        <dbReference type="Pfam" id="PF07687"/>
    </source>
</evidence>
<feature type="domain" description="Peptidase M20 dimerisation" evidence="2">
    <location>
        <begin position="168"/>
        <end position="261"/>
    </location>
</feature>
<keyword evidence="3" id="KW-0378">Hydrolase</keyword>
<dbReference type="InterPro" id="IPR036264">
    <property type="entry name" value="Bact_exopeptidase_dim_dom"/>
</dbReference>
<dbReference type="PANTHER" id="PTHR11014:SF122">
    <property type="entry name" value="AMIDOHYDROLASE AMHX"/>
    <property type="match status" value="1"/>
</dbReference>
<proteinExistence type="predicted"/>
<evidence type="ECO:0000313" key="4">
    <source>
        <dbReference type="Proteomes" id="UP000198896"/>
    </source>
</evidence>
<feature type="binding site" evidence="1">
    <location>
        <position position="85"/>
    </location>
    <ligand>
        <name>Mn(2+)</name>
        <dbReference type="ChEBI" id="CHEBI:29035"/>
        <label>2</label>
    </ligand>
</feature>
<dbReference type="EMBL" id="FONL01000001">
    <property type="protein sequence ID" value="SFE07462.1"/>
    <property type="molecule type" value="Genomic_DNA"/>
</dbReference>